<accession>A0A2T0VY57</accession>
<evidence type="ECO:0000256" key="4">
    <source>
        <dbReference type="ARBA" id="ARBA00022679"/>
    </source>
</evidence>
<dbReference type="InterPro" id="IPR011495">
    <property type="entry name" value="Sig_transdc_His_kin_sub2_dim/P"/>
</dbReference>
<comment type="catalytic activity">
    <reaction evidence="1">
        <text>ATP + protein L-histidine = ADP + protein N-phospho-L-histidine.</text>
        <dbReference type="EC" id="2.7.13.3"/>
    </reaction>
</comment>
<dbReference type="GO" id="GO:0004673">
    <property type="term" value="F:protein histidine kinase activity"/>
    <property type="evidence" value="ECO:0007669"/>
    <property type="project" value="UniProtKB-EC"/>
</dbReference>
<dbReference type="Proteomes" id="UP000238007">
    <property type="component" value="Unassembled WGS sequence"/>
</dbReference>
<evidence type="ECO:0000256" key="6">
    <source>
        <dbReference type="ARBA" id="ARBA00022777"/>
    </source>
</evidence>
<reference evidence="10 11" key="1">
    <citation type="submission" date="2018-03" db="EMBL/GenBank/DDBJ databases">
        <title>Genomic Encyclopedia of Archaeal and Bacterial Type Strains, Phase II (KMG-II): from individual species to whole genera.</title>
        <authorList>
            <person name="Goeker M."/>
        </authorList>
    </citation>
    <scope>NUCLEOTIDE SEQUENCE [LARGE SCALE GENOMIC DNA]</scope>
    <source>
        <strain evidence="10 11">DSM 101533</strain>
    </source>
</reference>
<dbReference type="OrthoDB" id="9767435at2"/>
<sequence length="574" mass="62983">MMNVLRAARSALDKLGVRFAVVLAVALLPLTIVSVLRSQSVISEARSQSEAALDGETLRVVSRELALIEEAKGAAIALAEVIPQLMANPESCMTSMKRIVDAQPFSFAGYYDLTGYIACSNADAPFSIGLTEDLKAQISDPRTTVLVNRDAPVSGTSVLYATSPMYNEDTEELTGFAAVSVPHQALAAASEKFTGNVAFLTLNWDGQILTSTMPLDRADQVLPIDGEIIDYLGRLEPFTRKDRTGVLRTYSVVPILNGQIYALGTWPEASISKNNFYMSSPGMFPALMWLASLAVAWFASSLLVTGHVLRLRNAMRSFTQDRSPTDIASFRNAPQELREVAQAHADMTDQLMRDEALLEDTVRQKEVLLREVHHRVKNNLQLIASIMNMQMRGSKSPEVHQLMRGLHDRVISLATIHRGLYQTTGLADVRVDELLAEIVQQVVRIGAVDHKAIEVKTQLDELHLNPDQAVPLSLMVTEALTNALKYIGAQEGQQPKLTVELRSLDGDMAEVLVKNTLPSVVAPPEKIESTGLGSQLLEAFCQQLYGEMEKSDDGKWFTVKVGFPVEELTPKPGE</sequence>
<evidence type="ECO:0000256" key="7">
    <source>
        <dbReference type="ARBA" id="ARBA00022840"/>
    </source>
</evidence>
<dbReference type="AlphaFoldDB" id="A0A2T0VY57"/>
<evidence type="ECO:0000256" key="8">
    <source>
        <dbReference type="SAM" id="Phobius"/>
    </source>
</evidence>
<evidence type="ECO:0000256" key="5">
    <source>
        <dbReference type="ARBA" id="ARBA00022741"/>
    </source>
</evidence>
<evidence type="ECO:0000313" key="11">
    <source>
        <dbReference type="Proteomes" id="UP000238007"/>
    </source>
</evidence>
<keyword evidence="6 10" id="KW-0418">Kinase</keyword>
<dbReference type="Gene3D" id="3.30.565.10">
    <property type="entry name" value="Histidine kinase-like ATPase, C-terminal domain"/>
    <property type="match status" value="1"/>
</dbReference>
<keyword evidence="7" id="KW-0067">ATP-binding</keyword>
<gene>
    <name evidence="10" type="ORF">CLV80_10635</name>
</gene>
<comment type="caution">
    <text evidence="10">The sequence shown here is derived from an EMBL/GenBank/DDBJ whole genome shotgun (WGS) entry which is preliminary data.</text>
</comment>
<proteinExistence type="predicted"/>
<dbReference type="EC" id="2.7.13.3" evidence="2"/>
<dbReference type="GO" id="GO:0005524">
    <property type="term" value="F:ATP binding"/>
    <property type="evidence" value="ECO:0007669"/>
    <property type="project" value="UniProtKB-KW"/>
</dbReference>
<keyword evidence="8" id="KW-1133">Transmembrane helix</keyword>
<dbReference type="EMBL" id="PVTP01000006">
    <property type="protein sequence ID" value="PRY77191.1"/>
    <property type="molecule type" value="Genomic_DNA"/>
</dbReference>
<name>A0A2T0VY57_9RHOB</name>
<keyword evidence="5" id="KW-0547">Nucleotide-binding</keyword>
<protein>
    <recommendedName>
        <fullName evidence="2">histidine kinase</fullName>
        <ecNumber evidence="2">2.7.13.3</ecNumber>
    </recommendedName>
</protein>
<evidence type="ECO:0000256" key="2">
    <source>
        <dbReference type="ARBA" id="ARBA00012438"/>
    </source>
</evidence>
<dbReference type="InterPro" id="IPR036890">
    <property type="entry name" value="HATPase_C_sf"/>
</dbReference>
<dbReference type="PANTHER" id="PTHR41523">
    <property type="entry name" value="TWO-COMPONENT SYSTEM SENSOR PROTEIN"/>
    <property type="match status" value="1"/>
</dbReference>
<keyword evidence="11" id="KW-1185">Reference proteome</keyword>
<evidence type="ECO:0000313" key="10">
    <source>
        <dbReference type="EMBL" id="PRY77191.1"/>
    </source>
</evidence>
<keyword evidence="4" id="KW-0808">Transferase</keyword>
<dbReference type="PANTHER" id="PTHR41523:SF8">
    <property type="entry name" value="ETHYLENE RESPONSE SENSOR PROTEIN"/>
    <property type="match status" value="1"/>
</dbReference>
<organism evidence="10 11">
    <name type="scientific">Yoonia maritima</name>
    <dbReference type="NCBI Taxonomy" id="1435347"/>
    <lineage>
        <taxon>Bacteria</taxon>
        <taxon>Pseudomonadati</taxon>
        <taxon>Pseudomonadota</taxon>
        <taxon>Alphaproteobacteria</taxon>
        <taxon>Rhodobacterales</taxon>
        <taxon>Paracoccaceae</taxon>
        <taxon>Yoonia</taxon>
    </lineage>
</organism>
<dbReference type="Gene3D" id="3.30.450.20">
    <property type="entry name" value="PAS domain"/>
    <property type="match status" value="1"/>
</dbReference>
<dbReference type="RefSeq" id="WP_106357724.1">
    <property type="nucleotide sequence ID" value="NZ_PVTP01000006.1"/>
</dbReference>
<evidence type="ECO:0000259" key="9">
    <source>
        <dbReference type="Pfam" id="PF07568"/>
    </source>
</evidence>
<feature type="domain" description="Signal transduction histidine kinase subgroup 2 dimerisation and phosphoacceptor" evidence="9">
    <location>
        <begin position="371"/>
        <end position="444"/>
    </location>
</feature>
<evidence type="ECO:0000256" key="1">
    <source>
        <dbReference type="ARBA" id="ARBA00000085"/>
    </source>
</evidence>
<keyword evidence="3" id="KW-0597">Phosphoprotein</keyword>
<dbReference type="SUPFAM" id="SSF55874">
    <property type="entry name" value="ATPase domain of HSP90 chaperone/DNA topoisomerase II/histidine kinase"/>
    <property type="match status" value="1"/>
</dbReference>
<keyword evidence="8" id="KW-0812">Transmembrane</keyword>
<feature type="transmembrane region" description="Helical" evidence="8">
    <location>
        <begin position="286"/>
        <end position="309"/>
    </location>
</feature>
<keyword evidence="8" id="KW-0472">Membrane</keyword>
<evidence type="ECO:0000256" key="3">
    <source>
        <dbReference type="ARBA" id="ARBA00022553"/>
    </source>
</evidence>
<dbReference type="Pfam" id="PF07568">
    <property type="entry name" value="HisKA_2"/>
    <property type="match status" value="1"/>
</dbReference>